<protein>
    <submittedName>
        <fullName evidence="2">HTH-type transcriptional regulator-like protein</fullName>
    </submittedName>
</protein>
<gene>
    <name evidence="2" type="ordered locus">RLO149_c021090</name>
</gene>
<dbReference type="PROSITE" id="PS50995">
    <property type="entry name" value="HTH_MARR_2"/>
    <property type="match status" value="1"/>
</dbReference>
<sequence>MPFYRRILRLKLVNEVSTTLYTNRFDIGITASAEIVFRDRGVSAMDDATGSIQPDDTRQRAKTYHLQSQVGFQLRVASQIAIEQFSQVYGEEAETAKITTSQFAVLTTLWEASDLSHKELARRTSMDMPTLNGLLKRLLARALVTISISKKDKRYKVINLTAQGRALAEHLRARGHLVTQRVLQPLSDDDQKTLNEVLTRLISGHRG</sequence>
<keyword evidence="3" id="KW-1185">Reference proteome</keyword>
<dbReference type="STRING" id="391595.RLO149_c021090"/>
<evidence type="ECO:0000259" key="1">
    <source>
        <dbReference type="PROSITE" id="PS50995"/>
    </source>
</evidence>
<dbReference type="PRINTS" id="PR00598">
    <property type="entry name" value="HTHMARR"/>
</dbReference>
<proteinExistence type="predicted"/>
<organism evidence="2 3">
    <name type="scientific">Roseobacter litoralis (strain ATCC 49566 / DSM 6996 / JCM 21268 / NBRC 15278 / OCh 149)</name>
    <dbReference type="NCBI Taxonomy" id="391595"/>
    <lineage>
        <taxon>Bacteria</taxon>
        <taxon>Pseudomonadati</taxon>
        <taxon>Pseudomonadota</taxon>
        <taxon>Alphaproteobacteria</taxon>
        <taxon>Rhodobacterales</taxon>
        <taxon>Roseobacteraceae</taxon>
        <taxon>Roseobacter</taxon>
    </lineage>
</organism>
<dbReference type="EMBL" id="CP002623">
    <property type="protein sequence ID" value="AEI94085.1"/>
    <property type="molecule type" value="Genomic_DNA"/>
</dbReference>
<dbReference type="InterPro" id="IPR000835">
    <property type="entry name" value="HTH_MarR-typ"/>
</dbReference>
<dbReference type="GO" id="GO:0006950">
    <property type="term" value="P:response to stress"/>
    <property type="evidence" value="ECO:0007669"/>
    <property type="project" value="TreeGrafter"/>
</dbReference>
<dbReference type="eggNOG" id="COG1846">
    <property type="taxonomic scope" value="Bacteria"/>
</dbReference>
<dbReference type="PANTHER" id="PTHR33164">
    <property type="entry name" value="TRANSCRIPTIONAL REGULATOR, MARR FAMILY"/>
    <property type="match status" value="1"/>
</dbReference>
<dbReference type="HOGENOM" id="CLU_083287_4_0_5"/>
<evidence type="ECO:0000313" key="3">
    <source>
        <dbReference type="Proteomes" id="UP000001353"/>
    </source>
</evidence>
<dbReference type="Gene3D" id="1.10.10.10">
    <property type="entry name" value="Winged helix-like DNA-binding domain superfamily/Winged helix DNA-binding domain"/>
    <property type="match status" value="1"/>
</dbReference>
<dbReference type="InterPro" id="IPR036388">
    <property type="entry name" value="WH-like_DNA-bd_sf"/>
</dbReference>
<dbReference type="Pfam" id="PF01047">
    <property type="entry name" value="MarR"/>
    <property type="match status" value="1"/>
</dbReference>
<dbReference type="PANTHER" id="PTHR33164:SF43">
    <property type="entry name" value="HTH-TYPE TRANSCRIPTIONAL REPRESSOR YETL"/>
    <property type="match status" value="1"/>
</dbReference>
<dbReference type="InterPro" id="IPR039422">
    <property type="entry name" value="MarR/SlyA-like"/>
</dbReference>
<feature type="domain" description="HTH marR-type" evidence="1">
    <location>
        <begin position="60"/>
        <end position="203"/>
    </location>
</feature>
<dbReference type="KEGG" id="rli:RLO149_c021090"/>
<dbReference type="InterPro" id="IPR036390">
    <property type="entry name" value="WH_DNA-bd_sf"/>
</dbReference>
<dbReference type="Proteomes" id="UP000001353">
    <property type="component" value="Chromosome"/>
</dbReference>
<dbReference type="GO" id="GO:0003700">
    <property type="term" value="F:DNA-binding transcription factor activity"/>
    <property type="evidence" value="ECO:0007669"/>
    <property type="project" value="InterPro"/>
</dbReference>
<dbReference type="AlphaFoldDB" id="F7ZLN4"/>
<dbReference type="SMART" id="SM00347">
    <property type="entry name" value="HTH_MARR"/>
    <property type="match status" value="1"/>
</dbReference>
<evidence type="ECO:0000313" key="2">
    <source>
        <dbReference type="EMBL" id="AEI94085.1"/>
    </source>
</evidence>
<reference evidence="2 3" key="1">
    <citation type="journal article" date="2011" name="BMC Genomics">
        <title>Comparative genome analysis and genome-guided physiological analysis of Roseobacter litoralis.</title>
        <authorList>
            <person name="Kalhoefer D."/>
            <person name="Thole S."/>
            <person name="Voget S."/>
            <person name="Lehmann R."/>
            <person name="Liesegang H."/>
            <person name="Wollher A."/>
            <person name="Daniel R."/>
            <person name="Simon M."/>
            <person name="Brinkhoff T."/>
        </authorList>
    </citation>
    <scope>NUCLEOTIDE SEQUENCE [LARGE SCALE GENOMIC DNA]</scope>
    <source>
        <strain evidence="3">ATCC 49566 / DSM 6996 / JCM 21268 / NBRC 15278 / OCh 149</strain>
    </source>
</reference>
<accession>F7ZLN4</accession>
<dbReference type="SUPFAM" id="SSF46785">
    <property type="entry name" value="Winged helix' DNA-binding domain"/>
    <property type="match status" value="1"/>
</dbReference>
<name>F7ZLN4_ROSLO</name>